<dbReference type="PANTHER" id="PTHR42902">
    <property type="entry name" value="MALATE SYNTHASE"/>
    <property type="match status" value="1"/>
</dbReference>
<keyword evidence="4 9" id="KW-0816">Tricarboxylic acid cycle</keyword>
<feature type="domain" description="Malate synthase TIM barrel" evidence="11">
    <location>
        <begin position="168"/>
        <end position="414"/>
    </location>
</feature>
<dbReference type="FunFam" id="3.20.20.360:FF:000001">
    <property type="entry name" value="Malate synthase"/>
    <property type="match status" value="1"/>
</dbReference>
<evidence type="ECO:0000313" key="15">
    <source>
        <dbReference type="Proteomes" id="UP000315395"/>
    </source>
</evidence>
<dbReference type="GO" id="GO:0006099">
    <property type="term" value="P:tricarboxylic acid cycle"/>
    <property type="evidence" value="ECO:0007669"/>
    <property type="project" value="UniProtKB-KW"/>
</dbReference>
<dbReference type="Proteomes" id="UP000315395">
    <property type="component" value="Chromosome"/>
</dbReference>
<evidence type="ECO:0000256" key="9">
    <source>
        <dbReference type="RuleBase" id="RU000555"/>
    </source>
</evidence>
<dbReference type="PANTHER" id="PTHR42902:SF1">
    <property type="entry name" value="MALATE SYNTHASE 1-RELATED"/>
    <property type="match status" value="1"/>
</dbReference>
<evidence type="ECO:0000259" key="12">
    <source>
        <dbReference type="Pfam" id="PF20656"/>
    </source>
</evidence>
<evidence type="ECO:0000256" key="7">
    <source>
        <dbReference type="ARBA" id="ARBA00068441"/>
    </source>
</evidence>
<keyword evidence="15" id="KW-1185">Reference proteome</keyword>
<evidence type="ECO:0000256" key="6">
    <source>
        <dbReference type="ARBA" id="ARBA00047918"/>
    </source>
</evidence>
<evidence type="ECO:0000256" key="1">
    <source>
        <dbReference type="ARBA" id="ARBA00006394"/>
    </source>
</evidence>
<dbReference type="GO" id="GO:0006097">
    <property type="term" value="P:glyoxylate cycle"/>
    <property type="evidence" value="ECO:0007669"/>
    <property type="project" value="UniProtKB-UniPathway"/>
</dbReference>
<sequence length="569" mass="63251">MATTTATTRGTNGAVQVRGSDHPRFDEILTPEALDFVRQLDGAFAGRRAELLQARRARQHQISAGREELDFLPETRGVREHKSWRVAEPAPGLTDRRCEMTGPASRKLTVNALNSGARVWMADLEDATAPTWFNVIDGQLNLFDAIRGQIDFTDENGKEYAVRGQTPTIVMRPRGWHLCEKHLSVDGRPLPASLVDFGLYFFHNAQELIERGAGPYFYLPKLESHLEARLWNDVFILAQDLLGIPQGTIRATVLIETVSAAFEMEEILYELRDHSSGLNAGRWDYIFSYIRTFAQRGPEFVLPERAEVTMTTPFMRAYTELLVKTCHKRGAHAIGGMAAFVPDRTDEAAAAAALEKIRADKEREAEDGFDGSWVAHPALVPACTEVFDQVLGENPDQRSRQRPEVEVTASDLLTGVPDPTVTESGVRTNIAVSLRYLAAWTAGTGAVAIDNLMEDAATVEISRGQLWQWIRNRTPLDDLRVVTRQLVADLIEEEAGRLTAEGGPEVAEPLARAREVLEYVALGEYLPGFFTNYAYVRYLIDKPMTGPLDKEDLRMSERVPGAGQSEDAA</sequence>
<dbReference type="EMBL" id="CP041616">
    <property type="protein sequence ID" value="QDO89719.1"/>
    <property type="molecule type" value="Genomic_DNA"/>
</dbReference>
<dbReference type="PIRSF" id="PIRSF001363">
    <property type="entry name" value="Malate_synth"/>
    <property type="match status" value="1"/>
</dbReference>
<dbReference type="InterPro" id="IPR044856">
    <property type="entry name" value="Malate_synth_C_sf"/>
</dbReference>
<reference evidence="14 15" key="1">
    <citation type="submission" date="2019-07" db="EMBL/GenBank/DDBJ databases">
        <title>complete genome sequencing of Ornithinimicrobium sp. H23M54.</title>
        <authorList>
            <person name="Bae J.-W."/>
            <person name="Lee S.-Y."/>
        </authorList>
    </citation>
    <scope>NUCLEOTIDE SEQUENCE [LARGE SCALE GENOMIC DNA]</scope>
    <source>
        <strain evidence="14 15">H23M54</strain>
    </source>
</reference>
<dbReference type="InterPro" id="IPR046363">
    <property type="entry name" value="MS_N_TIM-barrel_dom"/>
</dbReference>
<dbReference type="KEGG" id="orz:FNH13_16395"/>
<feature type="active site" description="Proton donor" evidence="8">
    <location>
        <position position="455"/>
    </location>
</feature>
<comment type="similarity">
    <text evidence="1 9">Belongs to the malate synthase family.</text>
</comment>
<dbReference type="Pfam" id="PF20659">
    <property type="entry name" value="MS_C"/>
    <property type="match status" value="1"/>
</dbReference>
<dbReference type="PROSITE" id="PS00510">
    <property type="entry name" value="MALATE_SYNTHASE"/>
    <property type="match status" value="1"/>
</dbReference>
<evidence type="ECO:0000259" key="13">
    <source>
        <dbReference type="Pfam" id="PF20659"/>
    </source>
</evidence>
<dbReference type="InterPro" id="IPR048355">
    <property type="entry name" value="MS_C"/>
</dbReference>
<comment type="pathway">
    <text evidence="9">Carbohydrate metabolism; glyoxylate cycle; (S)-malate from isocitrate: step 2/2.</text>
</comment>
<dbReference type="NCBIfam" id="TIGR01344">
    <property type="entry name" value="malate_syn_A"/>
    <property type="match status" value="1"/>
</dbReference>
<evidence type="ECO:0000256" key="10">
    <source>
        <dbReference type="SAM" id="MobiDB-lite"/>
    </source>
</evidence>
<dbReference type="Gene3D" id="1.20.1220.12">
    <property type="entry name" value="Malate synthase, domain III"/>
    <property type="match status" value="1"/>
</dbReference>
<evidence type="ECO:0000256" key="8">
    <source>
        <dbReference type="PIRSR" id="PIRSR001363-1"/>
    </source>
</evidence>
<evidence type="ECO:0000256" key="5">
    <source>
        <dbReference type="ARBA" id="ARBA00022679"/>
    </source>
</evidence>
<dbReference type="Pfam" id="PF01274">
    <property type="entry name" value="MS_TIM-barrel"/>
    <property type="match status" value="1"/>
</dbReference>
<comment type="catalytic activity">
    <reaction evidence="6 9">
        <text>glyoxylate + acetyl-CoA + H2O = (S)-malate + CoA + H(+)</text>
        <dbReference type="Rhea" id="RHEA:18181"/>
        <dbReference type="ChEBI" id="CHEBI:15377"/>
        <dbReference type="ChEBI" id="CHEBI:15378"/>
        <dbReference type="ChEBI" id="CHEBI:15589"/>
        <dbReference type="ChEBI" id="CHEBI:36655"/>
        <dbReference type="ChEBI" id="CHEBI:57287"/>
        <dbReference type="ChEBI" id="CHEBI:57288"/>
        <dbReference type="EC" id="2.3.3.9"/>
    </reaction>
</comment>
<accession>A0A516GDW5</accession>
<feature type="region of interest" description="Disordered" evidence="10">
    <location>
        <begin position="1"/>
        <end position="23"/>
    </location>
</feature>
<dbReference type="RefSeq" id="WP_143784440.1">
    <property type="nucleotide sequence ID" value="NZ_CP041616.1"/>
</dbReference>
<evidence type="ECO:0000256" key="2">
    <source>
        <dbReference type="ARBA" id="ARBA00012636"/>
    </source>
</evidence>
<dbReference type="InterPro" id="IPR048356">
    <property type="entry name" value="MS_N"/>
</dbReference>
<feature type="region of interest" description="Disordered" evidence="10">
    <location>
        <begin position="550"/>
        <end position="569"/>
    </location>
</feature>
<dbReference type="UniPathway" id="UPA00703">
    <property type="reaction ID" value="UER00720"/>
</dbReference>
<evidence type="ECO:0000256" key="3">
    <source>
        <dbReference type="ARBA" id="ARBA00022435"/>
    </source>
</evidence>
<dbReference type="AlphaFoldDB" id="A0A516GDW5"/>
<proteinExistence type="inferred from homology"/>
<gene>
    <name evidence="14" type="ORF">FNH13_16395</name>
</gene>
<evidence type="ECO:0000313" key="14">
    <source>
        <dbReference type="EMBL" id="QDO89719.1"/>
    </source>
</evidence>
<feature type="domain" description="Malate synthase C-terminal" evidence="13">
    <location>
        <begin position="421"/>
        <end position="535"/>
    </location>
</feature>
<dbReference type="Gene3D" id="3.20.20.360">
    <property type="entry name" value="Malate synthase, domain 3"/>
    <property type="match status" value="1"/>
</dbReference>
<dbReference type="GO" id="GO:0005737">
    <property type="term" value="C:cytoplasm"/>
    <property type="evidence" value="ECO:0007669"/>
    <property type="project" value="TreeGrafter"/>
</dbReference>
<keyword evidence="14" id="KW-0012">Acyltransferase</keyword>
<name>A0A516GDW5_9MICO</name>
<dbReference type="InterPro" id="IPR011076">
    <property type="entry name" value="Malate_synth_sf"/>
</dbReference>
<dbReference type="CDD" id="cd00727">
    <property type="entry name" value="malate_synt_A"/>
    <property type="match status" value="1"/>
</dbReference>
<keyword evidence="3 9" id="KW-0329">Glyoxylate bypass</keyword>
<dbReference type="Pfam" id="PF20656">
    <property type="entry name" value="MS_N"/>
    <property type="match status" value="1"/>
</dbReference>
<keyword evidence="5 9" id="KW-0808">Transferase</keyword>
<evidence type="ECO:0000256" key="4">
    <source>
        <dbReference type="ARBA" id="ARBA00022532"/>
    </source>
</evidence>
<dbReference type="InterPro" id="IPR006252">
    <property type="entry name" value="Malate_synthA"/>
</dbReference>
<dbReference type="EC" id="2.3.3.9" evidence="2 9"/>
<feature type="domain" description="Malate synthase N-terminal" evidence="12">
    <location>
        <begin position="15"/>
        <end position="75"/>
    </location>
</feature>
<evidence type="ECO:0000259" key="11">
    <source>
        <dbReference type="Pfam" id="PF01274"/>
    </source>
</evidence>
<organism evidence="14 15">
    <name type="scientific">Ornithinimicrobium ciconiae</name>
    <dbReference type="NCBI Taxonomy" id="2594265"/>
    <lineage>
        <taxon>Bacteria</taxon>
        <taxon>Bacillati</taxon>
        <taxon>Actinomycetota</taxon>
        <taxon>Actinomycetes</taxon>
        <taxon>Micrococcales</taxon>
        <taxon>Ornithinimicrobiaceae</taxon>
        <taxon>Ornithinimicrobium</taxon>
    </lineage>
</organism>
<dbReference type="InterPro" id="IPR001465">
    <property type="entry name" value="Malate_synthase_TIM"/>
</dbReference>
<dbReference type="FunFam" id="1.20.1220.12:FF:000001">
    <property type="entry name" value="Malate synthase"/>
    <property type="match status" value="1"/>
</dbReference>
<dbReference type="InterPro" id="IPR019830">
    <property type="entry name" value="Malate_synthase_CS"/>
</dbReference>
<dbReference type="OrthoDB" id="9768429at2"/>
<dbReference type="GO" id="GO:0004474">
    <property type="term" value="F:malate synthase activity"/>
    <property type="evidence" value="ECO:0007669"/>
    <property type="project" value="UniProtKB-EC"/>
</dbReference>
<protein>
    <recommendedName>
        <fullName evidence="7 9">Malate synthase</fullName>
        <ecNumber evidence="2 9">2.3.3.9</ecNumber>
    </recommendedName>
</protein>
<dbReference type="SUPFAM" id="SSF51645">
    <property type="entry name" value="Malate synthase G"/>
    <property type="match status" value="1"/>
</dbReference>
<feature type="active site" description="Proton acceptor" evidence="8">
    <location>
        <position position="172"/>
    </location>
</feature>